<accession>A0A2G5TQP8</accession>
<gene>
    <name evidence="2" type="primary">Cnig_chr_V.g20942</name>
    <name evidence="2" type="ORF">B9Z55_020942</name>
</gene>
<dbReference type="AlphaFoldDB" id="A0A2G5TQP8"/>
<feature type="transmembrane region" description="Helical" evidence="1">
    <location>
        <begin position="6"/>
        <end position="33"/>
    </location>
</feature>
<organism evidence="2 3">
    <name type="scientific">Caenorhabditis nigoni</name>
    <dbReference type="NCBI Taxonomy" id="1611254"/>
    <lineage>
        <taxon>Eukaryota</taxon>
        <taxon>Metazoa</taxon>
        <taxon>Ecdysozoa</taxon>
        <taxon>Nematoda</taxon>
        <taxon>Chromadorea</taxon>
        <taxon>Rhabditida</taxon>
        <taxon>Rhabditina</taxon>
        <taxon>Rhabditomorpha</taxon>
        <taxon>Rhabditoidea</taxon>
        <taxon>Rhabditidae</taxon>
        <taxon>Peloderinae</taxon>
        <taxon>Caenorhabditis</taxon>
    </lineage>
</organism>
<protein>
    <submittedName>
        <fullName evidence="2">Uncharacterized protein</fullName>
    </submittedName>
</protein>
<dbReference type="Proteomes" id="UP000230233">
    <property type="component" value="Chromosome V"/>
</dbReference>
<keyword evidence="1" id="KW-0812">Transmembrane</keyword>
<feature type="transmembrane region" description="Helical" evidence="1">
    <location>
        <begin position="105"/>
        <end position="124"/>
    </location>
</feature>
<name>A0A2G5TQP8_9PELO</name>
<evidence type="ECO:0000313" key="3">
    <source>
        <dbReference type="Proteomes" id="UP000230233"/>
    </source>
</evidence>
<evidence type="ECO:0000313" key="2">
    <source>
        <dbReference type="EMBL" id="PIC29326.1"/>
    </source>
</evidence>
<proteinExistence type="predicted"/>
<comment type="caution">
    <text evidence="2">The sequence shown here is derived from an EMBL/GenBank/DDBJ whole genome shotgun (WGS) entry which is preliminary data.</text>
</comment>
<sequence length="158" mass="18924">MNRFLVYYIVIGSIILPAYYLLLTIKFFIFAIFPIGPFQNCEQVYSQWYFLVIPINYFSKKFGEYVEKNTTNLTTTEFYERQSNQVVVSHEKIVLRAVLKDSFPMGLNFIFISLFVSCNPWLFWPSFSIALLYYILLYLFGLYFIYIAQLRNNNEYFV</sequence>
<feature type="transmembrane region" description="Helical" evidence="1">
    <location>
        <begin position="130"/>
        <end position="148"/>
    </location>
</feature>
<reference evidence="3" key="1">
    <citation type="submission" date="2017-10" db="EMBL/GenBank/DDBJ databases">
        <title>Rapid genome shrinkage in a self-fertile nematode reveals novel sperm competition proteins.</title>
        <authorList>
            <person name="Yin D."/>
            <person name="Schwarz E.M."/>
            <person name="Thomas C.G."/>
            <person name="Felde R.L."/>
            <person name="Korf I.F."/>
            <person name="Cutter A.D."/>
            <person name="Schartner C.M."/>
            <person name="Ralston E.J."/>
            <person name="Meyer B.J."/>
            <person name="Haag E.S."/>
        </authorList>
    </citation>
    <scope>NUCLEOTIDE SEQUENCE [LARGE SCALE GENOMIC DNA]</scope>
    <source>
        <strain evidence="3">JU1422</strain>
    </source>
</reference>
<keyword evidence="1" id="KW-1133">Transmembrane helix</keyword>
<keyword evidence="1" id="KW-0472">Membrane</keyword>
<keyword evidence="3" id="KW-1185">Reference proteome</keyword>
<evidence type="ECO:0000256" key="1">
    <source>
        <dbReference type="SAM" id="Phobius"/>
    </source>
</evidence>
<dbReference type="EMBL" id="PDUG01000005">
    <property type="protein sequence ID" value="PIC29326.1"/>
    <property type="molecule type" value="Genomic_DNA"/>
</dbReference>